<keyword evidence="3" id="KW-1185">Reference proteome</keyword>
<evidence type="ECO:0000259" key="1">
    <source>
        <dbReference type="Pfam" id="PF14216"/>
    </source>
</evidence>
<comment type="caution">
    <text evidence="2">The sequence shown here is derived from an EMBL/GenBank/DDBJ whole genome shotgun (WGS) entry which is preliminary data.</text>
</comment>
<accession>A0A8J3JSK6</accession>
<name>A0A8J3JSK6_9ACTN</name>
<sequence length="144" mass="15755">MGVEDGTPPQRIQRRRVKGWQLPEGAVIVTRPTRWGNPFEVGAMVQQFPGGYAKPYEGSAPPGVYPGDADRPGGYEIRPVADRADAVGLFRAHLLRYPALLIPPIRQHLHGRDLACWCPLTDAYGNPVPCHADVLLRVAAGEEP</sequence>
<gene>
    <name evidence="2" type="ORF">Cba03nite_55020</name>
</gene>
<dbReference type="Pfam" id="PF14216">
    <property type="entry name" value="DUF4326"/>
    <property type="match status" value="1"/>
</dbReference>
<dbReference type="Proteomes" id="UP000601223">
    <property type="component" value="Unassembled WGS sequence"/>
</dbReference>
<dbReference type="EMBL" id="BONF01000034">
    <property type="protein sequence ID" value="GIF84153.1"/>
    <property type="molecule type" value="Genomic_DNA"/>
</dbReference>
<evidence type="ECO:0000313" key="3">
    <source>
        <dbReference type="Proteomes" id="UP000601223"/>
    </source>
</evidence>
<organism evidence="2 3">
    <name type="scientific">Catellatospora bangladeshensis</name>
    <dbReference type="NCBI Taxonomy" id="310355"/>
    <lineage>
        <taxon>Bacteria</taxon>
        <taxon>Bacillati</taxon>
        <taxon>Actinomycetota</taxon>
        <taxon>Actinomycetes</taxon>
        <taxon>Micromonosporales</taxon>
        <taxon>Micromonosporaceae</taxon>
        <taxon>Catellatospora</taxon>
    </lineage>
</organism>
<dbReference type="AlphaFoldDB" id="A0A8J3JSK6"/>
<dbReference type="InterPro" id="IPR025475">
    <property type="entry name" value="DUF4326"/>
</dbReference>
<proteinExistence type="predicted"/>
<feature type="domain" description="DUF4326" evidence="1">
    <location>
        <begin position="16"/>
        <end position="136"/>
    </location>
</feature>
<reference evidence="2 3" key="1">
    <citation type="submission" date="2021-01" db="EMBL/GenBank/DDBJ databases">
        <title>Whole genome shotgun sequence of Catellatospora bangladeshensis NBRC 107357.</title>
        <authorList>
            <person name="Komaki H."/>
            <person name="Tamura T."/>
        </authorList>
    </citation>
    <scope>NUCLEOTIDE SEQUENCE [LARGE SCALE GENOMIC DNA]</scope>
    <source>
        <strain evidence="2 3">NBRC 107357</strain>
    </source>
</reference>
<dbReference type="RefSeq" id="WP_203752034.1">
    <property type="nucleotide sequence ID" value="NZ_BONF01000034.1"/>
</dbReference>
<evidence type="ECO:0000313" key="2">
    <source>
        <dbReference type="EMBL" id="GIF84153.1"/>
    </source>
</evidence>
<protein>
    <recommendedName>
        <fullName evidence="1">DUF4326 domain-containing protein</fullName>
    </recommendedName>
</protein>